<evidence type="ECO:0000313" key="2">
    <source>
        <dbReference type="Proteomes" id="UP001597183"/>
    </source>
</evidence>
<sequence length="50" mass="5500">MSAVEVADIRAHTRILNNLAYTEHLAGDLPAATLDLTSRYDVTLDDSTLR</sequence>
<evidence type="ECO:0000313" key="1">
    <source>
        <dbReference type="EMBL" id="MFD1364197.1"/>
    </source>
</evidence>
<reference evidence="2" key="1">
    <citation type="journal article" date="2019" name="Int. J. Syst. Evol. Microbiol.">
        <title>The Global Catalogue of Microorganisms (GCM) 10K type strain sequencing project: providing services to taxonomists for standard genome sequencing and annotation.</title>
        <authorList>
            <consortium name="The Broad Institute Genomics Platform"/>
            <consortium name="The Broad Institute Genome Sequencing Center for Infectious Disease"/>
            <person name="Wu L."/>
            <person name="Ma J."/>
        </authorList>
    </citation>
    <scope>NUCLEOTIDE SEQUENCE [LARGE SCALE GENOMIC DNA]</scope>
    <source>
        <strain evidence="2">CCM 7526</strain>
    </source>
</reference>
<keyword evidence="2" id="KW-1185">Reference proteome</keyword>
<dbReference type="EMBL" id="JBHTMK010000004">
    <property type="protein sequence ID" value="MFD1364197.1"/>
    <property type="molecule type" value="Genomic_DNA"/>
</dbReference>
<protein>
    <submittedName>
        <fullName evidence="1">Uncharacterized protein</fullName>
    </submittedName>
</protein>
<name>A0ABW4A263_9ACTN</name>
<gene>
    <name evidence="1" type="ORF">ACFQ5G_02445</name>
</gene>
<dbReference type="Proteomes" id="UP001597183">
    <property type="component" value="Unassembled WGS sequence"/>
</dbReference>
<dbReference type="RefSeq" id="WP_317793887.1">
    <property type="nucleotide sequence ID" value="NZ_AP028461.1"/>
</dbReference>
<comment type="caution">
    <text evidence="1">The sequence shown here is derived from an EMBL/GenBank/DDBJ whole genome shotgun (WGS) entry which is preliminary data.</text>
</comment>
<organism evidence="1 2">
    <name type="scientific">Actinoplanes sichuanensis</name>
    <dbReference type="NCBI Taxonomy" id="512349"/>
    <lineage>
        <taxon>Bacteria</taxon>
        <taxon>Bacillati</taxon>
        <taxon>Actinomycetota</taxon>
        <taxon>Actinomycetes</taxon>
        <taxon>Micromonosporales</taxon>
        <taxon>Micromonosporaceae</taxon>
        <taxon>Actinoplanes</taxon>
    </lineage>
</organism>
<proteinExistence type="predicted"/>
<accession>A0ABW4A263</accession>